<evidence type="ECO:0000256" key="1">
    <source>
        <dbReference type="ARBA" id="ARBA00011738"/>
    </source>
</evidence>
<dbReference type="GO" id="GO:0009254">
    <property type="term" value="P:peptidoglycan turnover"/>
    <property type="evidence" value="ECO:0007669"/>
    <property type="project" value="TreeGrafter"/>
</dbReference>
<dbReference type="EC" id="4.2.1.126" evidence="8 12"/>
<dbReference type="InterPro" id="IPR005488">
    <property type="entry name" value="Etherase_MurQ"/>
</dbReference>
<dbReference type="GO" id="GO:0016835">
    <property type="term" value="F:carbon-oxygen lyase activity"/>
    <property type="evidence" value="ECO:0007669"/>
    <property type="project" value="UniProtKB-UniRule"/>
</dbReference>
<dbReference type="NCBIfam" id="TIGR00274">
    <property type="entry name" value="N-acetylmuramic acid 6-phosphate etherase"/>
    <property type="match status" value="1"/>
</dbReference>
<evidence type="ECO:0000256" key="10">
    <source>
        <dbReference type="ARBA" id="ARBA00077905"/>
    </source>
</evidence>
<dbReference type="Gene3D" id="1.10.8.1080">
    <property type="match status" value="1"/>
</dbReference>
<dbReference type="AlphaFoldDB" id="A0A0X8GZ06"/>
<evidence type="ECO:0000259" key="13">
    <source>
        <dbReference type="PROSITE" id="PS51464"/>
    </source>
</evidence>
<comment type="pathway">
    <text evidence="12">Amino-sugar metabolism; N-acetylmuramate degradation.</text>
</comment>
<keyword evidence="3 12" id="KW-0119">Carbohydrate metabolism</keyword>
<evidence type="ECO:0000256" key="6">
    <source>
        <dbReference type="ARBA" id="ARBA00060672"/>
    </source>
</evidence>
<gene>
    <name evidence="12" type="primary">murQ</name>
    <name evidence="14" type="ORF">AOC36_03280</name>
</gene>
<evidence type="ECO:0000256" key="12">
    <source>
        <dbReference type="HAMAP-Rule" id="MF_00068"/>
    </source>
</evidence>
<evidence type="ECO:0000256" key="4">
    <source>
        <dbReference type="ARBA" id="ARBA00051747"/>
    </source>
</evidence>
<dbReference type="Pfam" id="PF20741">
    <property type="entry name" value="GKRP-like_C"/>
    <property type="match status" value="1"/>
</dbReference>
<comment type="miscellaneous">
    <text evidence="12">A lyase-type mechanism (elimination/hydration) is suggested for the cleavage of the lactyl ether bond of MurNAc 6-phosphate, with the formation of an alpha,beta-unsaturated aldehyde intermediate with (E)-stereochemistry, followed by the syn addition of water to give product.</text>
</comment>
<dbReference type="KEGG" id="erl:AOC36_03280"/>
<reference evidence="14 15" key="1">
    <citation type="submission" date="2015-10" db="EMBL/GenBank/DDBJ databases">
        <title>Erysipelothrix larvae sp. LV19 isolated from the larval gut of the rhinoceros beetle, Trypoxylus dichotomus.</title>
        <authorList>
            <person name="Lim S."/>
            <person name="Kim B.-C."/>
        </authorList>
    </citation>
    <scope>NUCLEOTIDE SEQUENCE [LARGE SCALE GENOMIC DNA]</scope>
    <source>
        <strain evidence="14 15">LV19</strain>
    </source>
</reference>
<comment type="function">
    <text evidence="12">Specifically catalyzes the cleavage of the D-lactyl ether substituent of MurNAc 6-phosphate, producing GlcNAc 6-phosphate and D-lactate.</text>
</comment>
<comment type="catalytic activity">
    <reaction evidence="4 12">
        <text>N-acetyl-D-muramate 6-phosphate + H2O = N-acetyl-D-glucosamine 6-phosphate + (R)-lactate</text>
        <dbReference type="Rhea" id="RHEA:26410"/>
        <dbReference type="ChEBI" id="CHEBI:15377"/>
        <dbReference type="ChEBI" id="CHEBI:16004"/>
        <dbReference type="ChEBI" id="CHEBI:57513"/>
        <dbReference type="ChEBI" id="CHEBI:58722"/>
        <dbReference type="EC" id="4.2.1.126"/>
    </reaction>
</comment>
<dbReference type="InterPro" id="IPR040190">
    <property type="entry name" value="MURQ/GCKR"/>
</dbReference>
<dbReference type="PROSITE" id="PS01272">
    <property type="entry name" value="GCKR"/>
    <property type="match status" value="1"/>
</dbReference>
<comment type="pathway">
    <text evidence="5">Amino-sugar metabolism; 1,6-anhydro-N-acetylmuramate degradation.</text>
</comment>
<protein>
    <recommendedName>
        <fullName evidence="9 12">N-acetylmuramic acid 6-phosphate etherase</fullName>
        <shortName evidence="12">MurNAc-6-P etherase</shortName>
        <ecNumber evidence="8 12">4.2.1.126</ecNumber>
    </recommendedName>
    <alternativeName>
        <fullName evidence="11 12">N-acetylmuramic acid 6-phosphate hydrolase</fullName>
    </alternativeName>
    <alternativeName>
        <fullName evidence="10 12">N-acetylmuramic acid 6-phosphate lyase</fullName>
    </alternativeName>
</protein>
<comment type="similarity">
    <text evidence="7 12">Belongs to the GCKR-like family. MurNAc-6-P etherase subfamily.</text>
</comment>
<dbReference type="GO" id="GO:0097367">
    <property type="term" value="F:carbohydrate derivative binding"/>
    <property type="evidence" value="ECO:0007669"/>
    <property type="project" value="InterPro"/>
</dbReference>
<dbReference type="OrthoDB" id="9813395at2"/>
<dbReference type="STRING" id="1514105.AOC36_03280"/>
<dbReference type="PROSITE" id="PS51464">
    <property type="entry name" value="SIS"/>
    <property type="match status" value="1"/>
</dbReference>
<dbReference type="EMBL" id="CP013213">
    <property type="protein sequence ID" value="AMC93038.1"/>
    <property type="molecule type" value="Genomic_DNA"/>
</dbReference>
<dbReference type="PANTHER" id="PTHR10088:SF5">
    <property type="entry name" value="N-ACETYLMURAMIC ACID 6-PHOSPHATE ETHERASE"/>
    <property type="match status" value="1"/>
</dbReference>
<name>A0A0X8GZ06_9FIRM</name>
<dbReference type="Gene3D" id="3.40.50.10490">
    <property type="entry name" value="Glucose-6-phosphate isomerase like protein, domain 1"/>
    <property type="match status" value="1"/>
</dbReference>
<evidence type="ECO:0000256" key="8">
    <source>
        <dbReference type="ARBA" id="ARBA00067056"/>
    </source>
</evidence>
<dbReference type="Pfam" id="PF22645">
    <property type="entry name" value="GKRP_SIS_N"/>
    <property type="match status" value="1"/>
</dbReference>
<dbReference type="NCBIfam" id="NF003915">
    <property type="entry name" value="PRK05441.1"/>
    <property type="match status" value="1"/>
</dbReference>
<dbReference type="SUPFAM" id="SSF53697">
    <property type="entry name" value="SIS domain"/>
    <property type="match status" value="1"/>
</dbReference>
<dbReference type="InterPro" id="IPR005486">
    <property type="entry name" value="Glucokinase_regulatory_CS"/>
</dbReference>
<evidence type="ECO:0000313" key="15">
    <source>
        <dbReference type="Proteomes" id="UP000063781"/>
    </source>
</evidence>
<evidence type="ECO:0000256" key="3">
    <source>
        <dbReference type="ARBA" id="ARBA00023277"/>
    </source>
</evidence>
<accession>A0A0X8GZ06</accession>
<comment type="pathway">
    <text evidence="6">Cell wall biogenesis.</text>
</comment>
<evidence type="ECO:0000256" key="2">
    <source>
        <dbReference type="ARBA" id="ARBA00023239"/>
    </source>
</evidence>
<evidence type="ECO:0000256" key="9">
    <source>
        <dbReference type="ARBA" id="ARBA00070061"/>
    </source>
</evidence>
<comment type="subunit">
    <text evidence="1 12">Homodimer.</text>
</comment>
<evidence type="ECO:0000256" key="7">
    <source>
        <dbReference type="ARBA" id="ARBA00061234"/>
    </source>
</evidence>
<dbReference type="GO" id="GO:0097173">
    <property type="term" value="P:N-acetylmuramic acid catabolic process"/>
    <property type="evidence" value="ECO:0007669"/>
    <property type="project" value="UniProtKB-UniPathway"/>
</dbReference>
<dbReference type="GO" id="GO:0046348">
    <property type="term" value="P:amino sugar catabolic process"/>
    <property type="evidence" value="ECO:0007669"/>
    <property type="project" value="InterPro"/>
</dbReference>
<organism evidence="14 15">
    <name type="scientific">Erysipelothrix larvae</name>
    <dbReference type="NCBI Taxonomy" id="1514105"/>
    <lineage>
        <taxon>Bacteria</taxon>
        <taxon>Bacillati</taxon>
        <taxon>Bacillota</taxon>
        <taxon>Erysipelotrichia</taxon>
        <taxon>Erysipelotrichales</taxon>
        <taxon>Erysipelotrichaceae</taxon>
        <taxon>Erysipelothrix</taxon>
    </lineage>
</organism>
<dbReference type="GO" id="GO:0016803">
    <property type="term" value="F:ether hydrolase activity"/>
    <property type="evidence" value="ECO:0007669"/>
    <property type="project" value="TreeGrafter"/>
</dbReference>
<dbReference type="CDD" id="cd05007">
    <property type="entry name" value="SIS_Etherase"/>
    <property type="match status" value="1"/>
</dbReference>
<dbReference type="PANTHER" id="PTHR10088">
    <property type="entry name" value="GLUCOKINASE REGULATORY PROTEIN"/>
    <property type="match status" value="1"/>
</dbReference>
<dbReference type="FunFam" id="1.10.8.1080:FF:000001">
    <property type="entry name" value="N-acetylmuramic acid 6-phosphate etherase"/>
    <property type="match status" value="1"/>
</dbReference>
<dbReference type="NCBIfam" id="NF009222">
    <property type="entry name" value="PRK12570.1"/>
    <property type="match status" value="1"/>
</dbReference>
<evidence type="ECO:0000313" key="14">
    <source>
        <dbReference type="EMBL" id="AMC93038.1"/>
    </source>
</evidence>
<dbReference type="InterPro" id="IPR001347">
    <property type="entry name" value="SIS_dom"/>
</dbReference>
<dbReference type="UniPathway" id="UPA00342"/>
<feature type="active site" evidence="12">
    <location>
        <position position="116"/>
    </location>
</feature>
<dbReference type="InterPro" id="IPR046348">
    <property type="entry name" value="SIS_dom_sf"/>
</dbReference>
<dbReference type="HAMAP" id="MF_00068">
    <property type="entry name" value="MurQ"/>
    <property type="match status" value="1"/>
</dbReference>
<feature type="active site" description="Proton donor" evidence="12">
    <location>
        <position position="85"/>
    </location>
</feature>
<keyword evidence="15" id="KW-1185">Reference proteome</keyword>
<sequence length="299" mass="32230">MMLNLSTLQTEQRNQNTLSIDTLSTLEMVHLINQEDTQVLNAISECAPSIATAIDAIYPCIENKGRLVYMGAGTSGRLGVLDASEWFPTYGVGEESVIGMIAGGDVALRVPIEGAEDDRDQAVKDMQSIHFNQNDVLLAIASSGRTPYCIGALEYAKSLGAKTVSLACVSKSEIGQIADIAIEAITGPEVVTGSTRMKAGSAQKMILNIISTSCMIKYGKVYGNLMVDVKPTNVKLIQRAKNIIQEATGCTQKRASDLLTQSHDNVKVAIVMELMNADYEHACQMLSDNEGRITHVVSR</sequence>
<evidence type="ECO:0000256" key="11">
    <source>
        <dbReference type="ARBA" id="ARBA00084049"/>
    </source>
</evidence>
<keyword evidence="2 12" id="KW-0456">Lyase</keyword>
<dbReference type="FunFam" id="3.40.50.10490:FF:000014">
    <property type="entry name" value="N-acetylmuramic acid 6-phosphate etherase"/>
    <property type="match status" value="1"/>
</dbReference>
<feature type="domain" description="SIS" evidence="13">
    <location>
        <begin position="57"/>
        <end position="220"/>
    </location>
</feature>
<proteinExistence type="inferred from homology"/>
<evidence type="ECO:0000256" key="5">
    <source>
        <dbReference type="ARBA" id="ARBA00060595"/>
    </source>
</evidence>
<dbReference type="Proteomes" id="UP000063781">
    <property type="component" value="Chromosome"/>
</dbReference>